<evidence type="ECO:0000256" key="10">
    <source>
        <dbReference type="ARBA" id="ARBA00048205"/>
    </source>
</evidence>
<protein>
    <recommendedName>
        <fullName evidence="12">tRNA-dihydrouridine synthase</fullName>
        <ecNumber evidence="12">1.3.1.-</ecNumber>
    </recommendedName>
</protein>
<dbReference type="SUPFAM" id="SSF51395">
    <property type="entry name" value="FMN-linked oxidoreductases"/>
    <property type="match status" value="1"/>
</dbReference>
<proteinExistence type="inferred from homology"/>
<keyword evidence="6 12" id="KW-0819">tRNA processing</keyword>
<dbReference type="InterPro" id="IPR035587">
    <property type="entry name" value="DUS-like_FMN-bd"/>
</dbReference>
<evidence type="ECO:0000256" key="3">
    <source>
        <dbReference type="ARBA" id="ARBA00022555"/>
    </source>
</evidence>
<evidence type="ECO:0000256" key="6">
    <source>
        <dbReference type="ARBA" id="ARBA00022694"/>
    </source>
</evidence>
<keyword evidence="3" id="KW-0820">tRNA-binding</keyword>
<keyword evidence="5 12" id="KW-0288">FMN</keyword>
<evidence type="ECO:0000256" key="12">
    <source>
        <dbReference type="PIRNR" id="PIRNR006621"/>
    </source>
</evidence>
<gene>
    <name evidence="16" type="ORF">JF70_04880</name>
</gene>
<keyword evidence="14" id="KW-0547">Nucleotide-binding</keyword>
<dbReference type="Pfam" id="PF01207">
    <property type="entry name" value="Dus"/>
    <property type="match status" value="1"/>
</dbReference>
<feature type="binding site" evidence="14">
    <location>
        <begin position="244"/>
        <end position="245"/>
    </location>
    <ligand>
        <name>FMN</name>
        <dbReference type="ChEBI" id="CHEBI:58210"/>
    </ligand>
</feature>
<feature type="binding site" evidence="14">
    <location>
        <position position="86"/>
    </location>
    <ligand>
        <name>FMN</name>
        <dbReference type="ChEBI" id="CHEBI:58210"/>
    </ligand>
</feature>
<dbReference type="EMBL" id="JWMF01000004">
    <property type="protein sequence ID" value="KJY51675.1"/>
    <property type="molecule type" value="Genomic_DNA"/>
</dbReference>
<organism evidence="16 17">
    <name type="scientific">Bifidobacterium mellis</name>
    <dbReference type="NCBI Taxonomy" id="1293823"/>
    <lineage>
        <taxon>Bacteria</taxon>
        <taxon>Bacillati</taxon>
        <taxon>Actinomycetota</taxon>
        <taxon>Actinomycetes</taxon>
        <taxon>Bifidobacteriales</taxon>
        <taxon>Bifidobacteriaceae</taxon>
        <taxon>Bifidobacterium</taxon>
    </lineage>
</organism>
<dbReference type="AlphaFoldDB" id="A0A0F4KZ28"/>
<feature type="binding site" evidence="14">
    <location>
        <position position="189"/>
    </location>
    <ligand>
        <name>FMN</name>
        <dbReference type="ChEBI" id="CHEBI:58210"/>
    </ligand>
</feature>
<evidence type="ECO:0000256" key="8">
    <source>
        <dbReference type="ARBA" id="ARBA00022884"/>
    </source>
</evidence>
<dbReference type="CDD" id="cd02801">
    <property type="entry name" value="DUS_like_FMN"/>
    <property type="match status" value="1"/>
</dbReference>
<accession>A0A0F4KZ28</accession>
<sequence length="392" mass="43225">MAGTETDRLTPKVPPVQLGPITVPVPVMLSPMAGVTNWPFRLLCREYGPDGLYVGEMVTARALVARNPKAFRLCRFAPQEKVRSLQLYGVDPQIMEQATRMVVDAGWADHIDMNFGCPVPKVTRHGGGSALPWKTDLFAELVHRVVAVCSPAGIPVTAKIRVGIDHQHETFLEAAHIAQEEGCAAVTLHARTTAEYYGGHADWDRIAQLVQAVDIPVFGNGDIWTAEDALDMFAQTGCAGVAIGRGCQGRPWLFADIAAALAGSPERQEPTLGQVGAIMARHARLLVEFYDGDERMAVHDMRKHVAWYLKGFAVGGQVRRDFMACESLEDMDRCIADLDQDMPYPRAVAGKPRGRVRYAKKVRLPYGWLDSRTTTHQERETLFGNDPMDASY</sequence>
<dbReference type="InterPro" id="IPR001269">
    <property type="entry name" value="DUS_fam"/>
</dbReference>
<dbReference type="GO" id="GO:0050660">
    <property type="term" value="F:flavin adenine dinucleotide binding"/>
    <property type="evidence" value="ECO:0007669"/>
    <property type="project" value="InterPro"/>
</dbReference>
<dbReference type="PROSITE" id="PS01136">
    <property type="entry name" value="UPF0034"/>
    <property type="match status" value="1"/>
</dbReference>
<evidence type="ECO:0000256" key="1">
    <source>
        <dbReference type="ARBA" id="ARBA00001917"/>
    </source>
</evidence>
<dbReference type="PANTHER" id="PTHR45846">
    <property type="entry name" value="TRNA-DIHYDROURIDINE(47) SYNTHASE [NAD(P)(+)]-LIKE"/>
    <property type="match status" value="1"/>
</dbReference>
<evidence type="ECO:0000256" key="11">
    <source>
        <dbReference type="ARBA" id="ARBA00048802"/>
    </source>
</evidence>
<reference evidence="16 17" key="1">
    <citation type="submission" date="2014-12" db="EMBL/GenBank/DDBJ databases">
        <title>Comparative genomics of the lactic acid bacteria isolated from the honey bee gut.</title>
        <authorList>
            <person name="Ellegaard K.M."/>
            <person name="Tamarit D."/>
            <person name="Javelind E."/>
            <person name="Olofsson T."/>
            <person name="Andersson S.G."/>
            <person name="Vasquez A."/>
        </authorList>
    </citation>
    <scope>NUCLEOTIDE SEQUENCE [LARGE SCALE GENOMIC DNA]</scope>
    <source>
        <strain evidence="16 17">Bin7</strain>
    </source>
</reference>
<feature type="binding site" evidence="14">
    <location>
        <begin position="31"/>
        <end position="33"/>
    </location>
    <ligand>
        <name>FMN</name>
        <dbReference type="ChEBI" id="CHEBI:58210"/>
    </ligand>
</feature>
<dbReference type="PATRIC" id="fig|1684.5.peg.513"/>
<feature type="binding site" evidence="14">
    <location>
        <position position="159"/>
    </location>
    <ligand>
        <name>FMN</name>
        <dbReference type="ChEBI" id="CHEBI:58210"/>
    </ligand>
</feature>
<name>A0A0F4KZ28_9BIFI</name>
<evidence type="ECO:0000313" key="17">
    <source>
        <dbReference type="Proteomes" id="UP000033567"/>
    </source>
</evidence>
<dbReference type="InterPro" id="IPR013785">
    <property type="entry name" value="Aldolase_TIM"/>
</dbReference>
<evidence type="ECO:0000256" key="9">
    <source>
        <dbReference type="ARBA" id="ARBA00023002"/>
    </source>
</evidence>
<comment type="similarity">
    <text evidence="12">Belongs to the dus family.</text>
</comment>
<evidence type="ECO:0000259" key="15">
    <source>
        <dbReference type="Pfam" id="PF01207"/>
    </source>
</evidence>
<dbReference type="Gene3D" id="1.10.1200.80">
    <property type="entry name" value="Putative flavin oxidoreducatase, domain 2"/>
    <property type="match status" value="1"/>
</dbReference>
<comment type="cofactor">
    <cofactor evidence="1 12 14">
        <name>FMN</name>
        <dbReference type="ChEBI" id="CHEBI:58210"/>
    </cofactor>
</comment>
<keyword evidence="7" id="KW-0521">NADP</keyword>
<evidence type="ECO:0000256" key="14">
    <source>
        <dbReference type="PIRSR" id="PIRSR006621-2"/>
    </source>
</evidence>
<evidence type="ECO:0000256" key="13">
    <source>
        <dbReference type="PIRSR" id="PIRSR006621-1"/>
    </source>
</evidence>
<dbReference type="Proteomes" id="UP000033567">
    <property type="component" value="Unassembled WGS sequence"/>
</dbReference>
<dbReference type="InterPro" id="IPR024036">
    <property type="entry name" value="tRNA-dHydroUridine_Synthase_C"/>
</dbReference>
<dbReference type="InterPro" id="IPR018517">
    <property type="entry name" value="tRNA_hU_synthase_CS"/>
</dbReference>
<dbReference type="InterPro" id="IPR004652">
    <property type="entry name" value="DusB-like"/>
</dbReference>
<keyword evidence="8" id="KW-0694">RNA-binding</keyword>
<keyword evidence="17" id="KW-1185">Reference proteome</keyword>
<keyword evidence="9 12" id="KW-0560">Oxidoreductase</keyword>
<comment type="function">
    <text evidence="2 12">Catalyzes the synthesis of 5,6-dihydrouridine (D), a modified base found in the D-loop of most tRNAs, via the reduction of the C5-C6 double bond in target uridines.</text>
</comment>
<dbReference type="Gene3D" id="3.20.20.70">
    <property type="entry name" value="Aldolase class I"/>
    <property type="match status" value="1"/>
</dbReference>
<comment type="catalytic activity">
    <reaction evidence="11">
        <text>a 5,6-dihydrouridine in tRNA + NAD(+) = a uridine in tRNA + NADH + H(+)</text>
        <dbReference type="Rhea" id="RHEA:54452"/>
        <dbReference type="Rhea" id="RHEA-COMP:13339"/>
        <dbReference type="Rhea" id="RHEA-COMP:13887"/>
        <dbReference type="ChEBI" id="CHEBI:15378"/>
        <dbReference type="ChEBI" id="CHEBI:57540"/>
        <dbReference type="ChEBI" id="CHEBI:57945"/>
        <dbReference type="ChEBI" id="CHEBI:65315"/>
        <dbReference type="ChEBI" id="CHEBI:74443"/>
    </reaction>
</comment>
<evidence type="ECO:0000256" key="2">
    <source>
        <dbReference type="ARBA" id="ARBA00002790"/>
    </source>
</evidence>
<dbReference type="PIRSF" id="PIRSF006621">
    <property type="entry name" value="Dus"/>
    <property type="match status" value="1"/>
</dbReference>
<evidence type="ECO:0000256" key="7">
    <source>
        <dbReference type="ARBA" id="ARBA00022857"/>
    </source>
</evidence>
<dbReference type="NCBIfam" id="TIGR00737">
    <property type="entry name" value="nifR3_yhdG"/>
    <property type="match status" value="1"/>
</dbReference>
<dbReference type="PANTHER" id="PTHR45846:SF1">
    <property type="entry name" value="TRNA-DIHYDROURIDINE(47) SYNTHASE [NAD(P)(+)]-LIKE"/>
    <property type="match status" value="1"/>
</dbReference>
<keyword evidence="4 12" id="KW-0285">Flavoprotein</keyword>
<evidence type="ECO:0000313" key="16">
    <source>
        <dbReference type="EMBL" id="KJY51675.1"/>
    </source>
</evidence>
<comment type="caution">
    <text evidence="16">The sequence shown here is derived from an EMBL/GenBank/DDBJ whole genome shotgun (WGS) entry which is preliminary data.</text>
</comment>
<comment type="catalytic activity">
    <reaction evidence="10">
        <text>a 5,6-dihydrouridine in tRNA + NADP(+) = a uridine in tRNA + NADPH + H(+)</text>
        <dbReference type="Rhea" id="RHEA:23624"/>
        <dbReference type="Rhea" id="RHEA-COMP:13339"/>
        <dbReference type="Rhea" id="RHEA-COMP:13887"/>
        <dbReference type="ChEBI" id="CHEBI:15378"/>
        <dbReference type="ChEBI" id="CHEBI:57783"/>
        <dbReference type="ChEBI" id="CHEBI:58349"/>
        <dbReference type="ChEBI" id="CHEBI:65315"/>
        <dbReference type="ChEBI" id="CHEBI:74443"/>
    </reaction>
</comment>
<evidence type="ECO:0000256" key="5">
    <source>
        <dbReference type="ARBA" id="ARBA00022643"/>
    </source>
</evidence>
<dbReference type="GO" id="GO:0000049">
    <property type="term" value="F:tRNA binding"/>
    <property type="evidence" value="ECO:0007669"/>
    <property type="project" value="UniProtKB-KW"/>
</dbReference>
<evidence type="ECO:0000256" key="4">
    <source>
        <dbReference type="ARBA" id="ARBA00022630"/>
    </source>
</evidence>
<feature type="domain" description="DUS-like FMN-binding" evidence="15">
    <location>
        <begin position="28"/>
        <end position="331"/>
    </location>
</feature>
<feature type="active site" description="Proton donor" evidence="13">
    <location>
        <position position="117"/>
    </location>
</feature>
<dbReference type="EC" id="1.3.1.-" evidence="12"/>
<dbReference type="GO" id="GO:0017150">
    <property type="term" value="F:tRNA dihydrouridine synthase activity"/>
    <property type="evidence" value="ECO:0007669"/>
    <property type="project" value="InterPro"/>
</dbReference>